<dbReference type="InterPro" id="IPR012816">
    <property type="entry name" value="NADAR"/>
</dbReference>
<evidence type="ECO:0000256" key="1">
    <source>
        <dbReference type="ARBA" id="ARBA00000022"/>
    </source>
</evidence>
<evidence type="ECO:0000313" key="4">
    <source>
        <dbReference type="EMBL" id="PVE48136.1"/>
    </source>
</evidence>
<comment type="catalytic activity">
    <reaction evidence="1">
        <text>5-amino-6-(5-phospho-D-ribosylamino)uracil + H2O = 5,6-diaminouracil + D-ribose 5-phosphate</text>
        <dbReference type="Rhea" id="RHEA:55020"/>
        <dbReference type="ChEBI" id="CHEBI:15377"/>
        <dbReference type="ChEBI" id="CHEBI:46252"/>
        <dbReference type="ChEBI" id="CHEBI:58453"/>
        <dbReference type="ChEBI" id="CHEBI:78346"/>
    </reaction>
</comment>
<dbReference type="EMBL" id="QDDR01000003">
    <property type="protein sequence ID" value="PVE48136.1"/>
    <property type="molecule type" value="Genomic_DNA"/>
</dbReference>
<protein>
    <submittedName>
        <fullName evidence="4">Swarming motility protein ybiA</fullName>
    </submittedName>
</protein>
<dbReference type="Gene3D" id="1.10.357.40">
    <property type="entry name" value="YbiA-like"/>
    <property type="match status" value="1"/>
</dbReference>
<keyword evidence="5" id="KW-1185">Reference proteome</keyword>
<gene>
    <name evidence="4" type="ORF">DDE23_08345</name>
</gene>
<dbReference type="Proteomes" id="UP000244810">
    <property type="component" value="Unassembled WGS sequence"/>
</dbReference>
<name>A0A2T7UU56_9RHOB</name>
<comment type="catalytic activity">
    <reaction evidence="2">
        <text>2,5-diamino-6-hydroxy-4-(5-phosphoribosylamino)-pyrimidine + H2O = 2,5,6-triamino-4-hydroxypyrimidine + D-ribose 5-phosphate</text>
        <dbReference type="Rhea" id="RHEA:23436"/>
        <dbReference type="ChEBI" id="CHEBI:15377"/>
        <dbReference type="ChEBI" id="CHEBI:58614"/>
        <dbReference type="ChEBI" id="CHEBI:78346"/>
        <dbReference type="ChEBI" id="CHEBI:137796"/>
    </reaction>
</comment>
<sequence>MTHPLDTIWFYAQTDPYAEFSNFAPYGVAMDGAYWPSVEHYFQAQKFHDAAYRERIRRASTPKQAKGLGMSRDLPLRPDWEAVKDTLMLDALRVKFATHQTPRDLLLGTGERLIVENAPGDFYWGCGADGSGLNRLGQLLMQVRADLRRAL</sequence>
<dbReference type="OrthoDB" id="512700at2"/>
<evidence type="ECO:0000259" key="3">
    <source>
        <dbReference type="Pfam" id="PF08719"/>
    </source>
</evidence>
<evidence type="ECO:0000313" key="5">
    <source>
        <dbReference type="Proteomes" id="UP000244810"/>
    </source>
</evidence>
<organism evidence="4 5">
    <name type="scientific">Pararhodobacter aggregans</name>
    <dbReference type="NCBI Taxonomy" id="404875"/>
    <lineage>
        <taxon>Bacteria</taxon>
        <taxon>Pseudomonadati</taxon>
        <taxon>Pseudomonadota</taxon>
        <taxon>Alphaproteobacteria</taxon>
        <taxon>Rhodobacterales</taxon>
        <taxon>Paracoccaceae</taxon>
        <taxon>Pararhodobacter</taxon>
    </lineage>
</organism>
<dbReference type="NCBIfam" id="TIGR02464">
    <property type="entry name" value="ribofla_fusion"/>
    <property type="match status" value="1"/>
</dbReference>
<evidence type="ECO:0000256" key="2">
    <source>
        <dbReference type="ARBA" id="ARBA00000751"/>
    </source>
</evidence>
<accession>A0A2T7UU56</accession>
<comment type="caution">
    <text evidence="4">The sequence shown here is derived from an EMBL/GenBank/DDBJ whole genome shotgun (WGS) entry which is preliminary data.</text>
</comment>
<dbReference type="CDD" id="cd15457">
    <property type="entry name" value="NADAR"/>
    <property type="match status" value="1"/>
</dbReference>
<proteinExistence type="predicted"/>
<reference evidence="4 5" key="1">
    <citation type="journal article" date="2011" name="Syst. Appl. Microbiol.">
        <title>Defluviimonas denitrificans gen. nov., sp. nov., and Pararhodobacter aggregans gen. nov., sp. nov., non-phototrophic Rhodobacteraceae from the biofilter of a marine aquaculture.</title>
        <authorList>
            <person name="Foesel B.U."/>
            <person name="Drake H.L."/>
            <person name="Schramm A."/>
        </authorList>
    </citation>
    <scope>NUCLEOTIDE SEQUENCE [LARGE SCALE GENOMIC DNA]</scope>
    <source>
        <strain evidence="4 5">D1-19</strain>
    </source>
</reference>
<dbReference type="AlphaFoldDB" id="A0A2T7UU56"/>
<dbReference type="SUPFAM" id="SSF143990">
    <property type="entry name" value="YbiA-like"/>
    <property type="match status" value="1"/>
</dbReference>
<dbReference type="Pfam" id="PF08719">
    <property type="entry name" value="NADAR"/>
    <property type="match status" value="1"/>
</dbReference>
<dbReference type="RefSeq" id="WP_107751510.1">
    <property type="nucleotide sequence ID" value="NZ_QBKF01000004.1"/>
</dbReference>
<dbReference type="InterPro" id="IPR037238">
    <property type="entry name" value="YbiA-like_sf"/>
</dbReference>
<feature type="domain" description="NADAR" evidence="3">
    <location>
        <begin position="10"/>
        <end position="148"/>
    </location>
</feature>